<feature type="region of interest" description="Disordered" evidence="1">
    <location>
        <begin position="71"/>
        <end position="104"/>
    </location>
</feature>
<name>A0A7K3MA91_9ACTN</name>
<reference evidence="2 3" key="1">
    <citation type="submission" date="2019-11" db="EMBL/GenBank/DDBJ databases">
        <authorList>
            <person name="Li X.-J."/>
            <person name="Feng X.-M."/>
        </authorList>
    </citation>
    <scope>NUCLEOTIDE SEQUENCE [LARGE SCALE GENOMIC DNA]</scope>
    <source>
        <strain evidence="2 3">XMNu-373</strain>
    </source>
</reference>
<dbReference type="EMBL" id="WLZY01000010">
    <property type="protein sequence ID" value="NDL60219.1"/>
    <property type="molecule type" value="Genomic_DNA"/>
</dbReference>
<accession>A0A7K3MA91</accession>
<proteinExistence type="predicted"/>
<dbReference type="RefSeq" id="WP_162452918.1">
    <property type="nucleotide sequence ID" value="NZ_WLZY01000010.1"/>
</dbReference>
<comment type="caution">
    <text evidence="2">The sequence shown here is derived from an EMBL/GenBank/DDBJ whole genome shotgun (WGS) entry which is preliminary data.</text>
</comment>
<dbReference type="Proteomes" id="UP000460435">
    <property type="component" value="Unassembled WGS sequence"/>
</dbReference>
<feature type="compositionally biased region" description="Basic and acidic residues" evidence="1">
    <location>
        <begin position="71"/>
        <end position="86"/>
    </location>
</feature>
<protein>
    <submittedName>
        <fullName evidence="2">Uncharacterized protein</fullName>
    </submittedName>
</protein>
<keyword evidence="3" id="KW-1185">Reference proteome</keyword>
<sequence length="104" mass="11495">MADIVRSRRQLHLAVKSLRAKSELYTAIAELGAHPMDKKAPNDIKRLQECAIVAADELIYELRRDELMALLESDKDPAAEHGKRDVPSPPPQGPDTPDLSGGER</sequence>
<gene>
    <name evidence="2" type="ORF">F7O44_24400</name>
</gene>
<dbReference type="AlphaFoldDB" id="A0A7K3MA91"/>
<evidence type="ECO:0000256" key="1">
    <source>
        <dbReference type="SAM" id="MobiDB-lite"/>
    </source>
</evidence>
<evidence type="ECO:0000313" key="3">
    <source>
        <dbReference type="Proteomes" id="UP000460435"/>
    </source>
</evidence>
<organism evidence="2 3">
    <name type="scientific">Phytoactinopolyspora mesophila</name>
    <dbReference type="NCBI Taxonomy" id="2650750"/>
    <lineage>
        <taxon>Bacteria</taxon>
        <taxon>Bacillati</taxon>
        <taxon>Actinomycetota</taxon>
        <taxon>Actinomycetes</taxon>
        <taxon>Jiangellales</taxon>
        <taxon>Jiangellaceae</taxon>
        <taxon>Phytoactinopolyspora</taxon>
    </lineage>
</organism>
<evidence type="ECO:0000313" key="2">
    <source>
        <dbReference type="EMBL" id="NDL60219.1"/>
    </source>
</evidence>